<dbReference type="Pfam" id="PF05860">
    <property type="entry name" value="TPS"/>
    <property type="match status" value="1"/>
</dbReference>
<evidence type="ECO:0000259" key="7">
    <source>
        <dbReference type="SMART" id="SM00912"/>
    </source>
</evidence>
<feature type="region of interest" description="Disordered" evidence="6">
    <location>
        <begin position="1508"/>
        <end position="1544"/>
    </location>
</feature>
<evidence type="ECO:0000256" key="4">
    <source>
        <dbReference type="ARBA" id="ARBA00023026"/>
    </source>
</evidence>
<feature type="compositionally biased region" description="Basic and acidic residues" evidence="6">
    <location>
        <begin position="1532"/>
        <end position="1541"/>
    </location>
</feature>
<feature type="region of interest" description="Disordered" evidence="6">
    <location>
        <begin position="1585"/>
        <end position="1609"/>
    </location>
</feature>
<feature type="region of interest" description="Disordered" evidence="6">
    <location>
        <begin position="1064"/>
        <end position="1086"/>
    </location>
</feature>
<gene>
    <name evidence="8" type="ORF">AM380_01820</name>
</gene>
<dbReference type="InterPro" id="IPR025157">
    <property type="entry name" value="Hemagglutinin_rpt"/>
</dbReference>
<comment type="subcellular location">
    <subcellularLocation>
        <location evidence="1">Target cell</location>
        <location evidence="1">Target cell cytoplasm</location>
    </subcellularLocation>
</comment>
<feature type="region of interest" description="Disordered" evidence="6">
    <location>
        <begin position="1759"/>
        <end position="1799"/>
    </location>
</feature>
<evidence type="ECO:0000256" key="3">
    <source>
        <dbReference type="ARBA" id="ARBA00022913"/>
    </source>
</evidence>
<keyword evidence="4" id="KW-0843">Virulence</keyword>
<feature type="compositionally biased region" description="Basic and acidic residues" evidence="6">
    <location>
        <begin position="1510"/>
        <end position="1519"/>
    </location>
</feature>
<dbReference type="SMART" id="SM00912">
    <property type="entry name" value="Haemagg_act"/>
    <property type="match status" value="1"/>
</dbReference>
<dbReference type="RefSeq" id="WP_108655261.1">
    <property type="nucleotide sequence ID" value="NZ_CP028956.1"/>
</dbReference>
<organism evidence="8 9">
    <name type="scientific">Morganella morganii</name>
    <name type="common">Proteus morganii</name>
    <dbReference type="NCBI Taxonomy" id="582"/>
    <lineage>
        <taxon>Bacteria</taxon>
        <taxon>Pseudomonadati</taxon>
        <taxon>Pseudomonadota</taxon>
        <taxon>Gammaproteobacteria</taxon>
        <taxon>Enterobacterales</taxon>
        <taxon>Morganellaceae</taxon>
        <taxon>Morganella</taxon>
    </lineage>
</organism>
<sequence length="2648" mass="277162">MNKHCYRIIFNKARQMMMVVSELAKNHSSDKSRTQSGAGITPLTAVISPLRLSIMLLLGWIALPVMADGIVADGSAPGNQQPTVISSANGTPQVNIQAPNSDGVSRNQYSQFDVDSKGAILNNSAVNTQTQLGGLVTANPWVAKGEANIILNEVNSANPSQLNGFVEVAGKRADVIIANPAGITCNGCGFINAGQTTLAAAQALLEQGRVKGFDVDKGQIAITGKGMNDAQSNYTRLIGRAVEVNAKLHAQDLTITTGRNITDAQGNVVTQKAADGTTPAFALDVAAVGGMYGNKIKLVGTEHGVGVRNAGTIGAQAGELSLSADGKLQNSGIMTAATDVKATLTDNITNTGTVSAGRDIQLNTAGDTDNQKQILAGRHITADSQALNNAAGAVMAAGADKDGRLTQTGDMTLTAAKGATLNGQQLAHDRMAVTAADISLENSRTAAKDMALTSASGLNLKNADVSASGTLTAVAPDGIDNRSGKLTAGALQLTARKLDNTQGQIIQTGTDDLKLNHKDGIINKDGTIAANSNNITLNADRTDNQKGRIQHAGTGTVSITTPDFTGQHGVIVSNGHLMMKGGNYQLDNSETTARTITGEMNALSHRDGKMVQRDSGALTLAVQHALDNTQGVIAGQHLTLSAESLNNQRGKLQGSAEAQLTVTGKTDNRDGELRGGKQLTLSARELDNTQGTVAGHENAALTTDTLTNTGGTLIAGQSLTVTSGSLSGDGDVLSSGDMSLTLNDAFTNRKKVQANDSLTMTVNNGVQNEALIQGGNAVTIETSDLTNNRDAEISADNTTLTVQNTLTNTGLIDGVNTRISTKTLDNTATGRIYGDDIALQADTLNNSAAADKSRSAVIAARNSLNIGTKTLNNTGQSLIYSQGLLNIGRSLDADYSATGSADLFNNLGSTLESQGNMTLNIREINNINTNLVTRVEVTGRQKIHEGVLKGQTQRFNWKDIDTSRKNKYGVHTAVMPDGTRNDEFYEYNYTRTIEDTQVVSTEPGVIQSGTDLTINSDKLLNKDSRVLAGGLLTTTIGDLQNIATKGVHIVTDIGKQTRWYAKKKKRKIGGTKTSQGRDNSRYRPAPVVTDTDLGVHKWEMNAQTDIQAVDTSGRTAPVIIDVPVTAETGGTTADTVIRTGNDTITLPNNSLFNVRPGSDSQYLVETDPRFTNRKKWLGTDYMQQALLSDHSQMHKRLGDGYYEQKLITDQIVTLSGQRYLGDYRNDEEQFKALMDNGITFGKKYNLTPGVALTAEQMALLTGDMVWLVEKTVTLADGSTEKVLVPQVYARVKPGDLTGDGALLAGKSTQFTVNGQLVNSGSILSKDALTVNAGDILNQGTISGNDVLLNAQRDLNNIGGTLTGGNSLTANAETIRSESTLAGDADNRHLNRIAGIYVQGDNGKLTLNAKDSVTLTATDIAATGKDSKTTITAGNDITLNTVTTTRTENGDWGNDNYRHLTTQTEVGSQLHGGDISLNAGRDMNATAATADAENALTVTAGRDINIQSGKDVSDLTEHSKQTSKGLLSSSSLETHDEVHRTDAVSSQFGGDTVTLKAGHNLTVEGSQVIADNDLTATAGNNITVTTTDEAREETHLREEKKSGLMSSGGIGFTVGKQEMKQITDRDSRFGKGSTLGSTEGNVSLTAGENLTIHGSDVVAEKDISLTGQSVAVTAAENTHTELTKTEQKQSGFTLALSGVAGGALNTAVQTADDAKETENGRVKALQNIKAGLSGAQALEAGRLADVQGDAGSAFGVNLSYGSSSSSSETTTRQTTAQGSSVSAGNNLTINATGKTPDSGNIAVTGSELQAGGNLTLNAENDIALTSAQNTQTVDGKNSSKGSSVGVGITFGSGSTGLNVNASVNKGKGFEKGNSQFATDTTVNAGKTLTINSGNDTTLKGAQAQGEKVIVSAGGNLTLQSEQAVDNYDSKQTSLSAGGSIGLSSGSLNISANRDKMHSGYESVQNQTGIYAGKEGFEVTVGKHTQLDGAVIASAADKDKNTLDTGTLGFNNLENKAEYQVEHQGGSLGTGGDLGAQVISNLGNALAVADNKKESSSNTTHAAVSDGKWIIRDTENQKQDVADLSRDTDNAHSALNQIFDKEKEQNRVKEQQLLGEIGVQVIDIARTEAKINATEKAKESFDIRKYSKDDIDNARAALTADGKKTDDEAISALLFNKEVEKNLAESGFGTGGKYTRAMQAATAAVQGLMNGDLNAALANGAAPFIASEIKNLIPGDDADANLKRTIAHGIANAALALTKGENAAAQATGAMTGEAVGILAEYIYKKQPGELTEQEKENISAWATLASGLAGGLVGGDTQSAANSAQAGKTTVENNFLFMVTPDIDIAAEDLKKSNDPLYKLTGEYVRELEIRAESGDHGAIIELQQREIAEENTKTAIKLYAIATGGYYAATVAPELATAAKTGAIACAENPVLCANQIGVWIIEMLGADATPAGIAITGSTATGGKLTFDKMTELAALKSMQQKGGDISPDMVNKIIVSNSEIVKLPAGTKGTVLQNALEPHEYQQALDIVKYKGGSFKGAEKANFQGIDGWLDGVPVQLKLVEGKSINAIRRNIVSGAKDMQKAGYQGDLYIDASKTGVSMKEMIDHFKPGSPVSNVTKEGTVNNIYIKTQDGWLNVTSGSITKGGER</sequence>
<evidence type="ECO:0000256" key="2">
    <source>
        <dbReference type="ARBA" id="ARBA00022656"/>
    </source>
</evidence>
<dbReference type="InterPro" id="IPR006914">
    <property type="entry name" value="VENN_dom"/>
</dbReference>
<dbReference type="GO" id="GO:0090729">
    <property type="term" value="F:toxin activity"/>
    <property type="evidence" value="ECO:0007669"/>
    <property type="project" value="UniProtKB-KW"/>
</dbReference>
<dbReference type="Pfam" id="PF04829">
    <property type="entry name" value="PT-VENN"/>
    <property type="match status" value="1"/>
</dbReference>
<feature type="compositionally biased region" description="Polar residues" evidence="6">
    <location>
        <begin position="1521"/>
        <end position="1531"/>
    </location>
</feature>
<keyword evidence="3" id="KW-1266">Target cell cytoplasm</keyword>
<dbReference type="SUPFAM" id="SSF51126">
    <property type="entry name" value="Pectin lyase-like"/>
    <property type="match status" value="1"/>
</dbReference>
<proteinExistence type="inferred from homology"/>
<accession>A0AAU8ZJT7</accession>
<feature type="compositionally biased region" description="Polar residues" evidence="6">
    <location>
        <begin position="1780"/>
        <end position="1799"/>
    </location>
</feature>
<reference evidence="8 9" key="1">
    <citation type="submission" date="2018-04" db="EMBL/GenBank/DDBJ databases">
        <title>Whole genome sequencing of Morganella morganii AR_0133.</title>
        <authorList>
            <person name="Conlan S."/>
            <person name="Thomas P.J."/>
            <person name="Mullikin J."/>
            <person name="Frank K.M."/>
            <person name="Segre J.A."/>
        </authorList>
    </citation>
    <scope>NUCLEOTIDE SEQUENCE [LARGE SCALE GENOMIC DNA]</scope>
    <source>
        <strain evidence="8 9">AR_0133</strain>
    </source>
</reference>
<evidence type="ECO:0000256" key="6">
    <source>
        <dbReference type="SAM" id="MobiDB-lite"/>
    </source>
</evidence>
<dbReference type="NCBIfam" id="TIGR01731">
    <property type="entry name" value="fil_hemag_20aa"/>
    <property type="match status" value="10"/>
</dbReference>
<dbReference type="InterPro" id="IPR008638">
    <property type="entry name" value="FhaB/CdiA-like_TPS"/>
</dbReference>
<name>A0AAU8ZJT7_MORMO</name>
<dbReference type="NCBIfam" id="TIGR01901">
    <property type="entry name" value="adhes_NPXG"/>
    <property type="match status" value="1"/>
</dbReference>
<dbReference type="InterPro" id="IPR011050">
    <property type="entry name" value="Pectin_lyase_fold/virulence"/>
</dbReference>
<evidence type="ECO:0000313" key="8">
    <source>
        <dbReference type="EMBL" id="AWC92472.1"/>
    </source>
</evidence>
<comment type="similarity">
    <text evidence="5">In the N-terminal section; belongs to the CdiA toxin family.</text>
</comment>
<feature type="compositionally biased region" description="Low complexity" evidence="6">
    <location>
        <begin position="1759"/>
        <end position="1779"/>
    </location>
</feature>
<dbReference type="Pfam" id="PF13332">
    <property type="entry name" value="Fil_haemagg_2"/>
    <property type="match status" value="4"/>
</dbReference>
<dbReference type="Proteomes" id="UP000244682">
    <property type="component" value="Chromosome"/>
</dbReference>
<keyword evidence="2" id="KW-0800">Toxin</keyword>
<protein>
    <recommendedName>
        <fullName evidence="7">Filamentous haemagglutinin FhaB/tRNA nuclease CdiA-like TPS domain-containing protein</fullName>
    </recommendedName>
</protein>
<feature type="domain" description="Filamentous haemagglutinin FhaB/tRNA nuclease CdiA-like TPS" evidence="7">
    <location>
        <begin position="88"/>
        <end position="208"/>
    </location>
</feature>
<dbReference type="EMBL" id="CP028956">
    <property type="protein sequence ID" value="AWC92472.1"/>
    <property type="molecule type" value="Genomic_DNA"/>
</dbReference>
<feature type="compositionally biased region" description="Basic and acidic residues" evidence="6">
    <location>
        <begin position="1587"/>
        <end position="1601"/>
    </location>
</feature>
<dbReference type="GO" id="GO:0003824">
    <property type="term" value="F:catalytic activity"/>
    <property type="evidence" value="ECO:0007669"/>
    <property type="project" value="UniProtKB-ARBA"/>
</dbReference>
<dbReference type="Pfam" id="PF13018">
    <property type="entry name" value="ESPR"/>
    <property type="match status" value="1"/>
</dbReference>
<evidence type="ECO:0000256" key="5">
    <source>
        <dbReference type="ARBA" id="ARBA00024043"/>
    </source>
</evidence>
<dbReference type="InterPro" id="IPR010069">
    <property type="entry name" value="CdiA_FHA1_rpt"/>
</dbReference>
<dbReference type="InterPro" id="IPR012334">
    <property type="entry name" value="Pectin_lyas_fold"/>
</dbReference>
<evidence type="ECO:0000313" key="9">
    <source>
        <dbReference type="Proteomes" id="UP000244682"/>
    </source>
</evidence>
<dbReference type="InterPro" id="IPR024973">
    <property type="entry name" value="ESPR"/>
</dbReference>
<dbReference type="Gene3D" id="2.160.20.10">
    <property type="entry name" value="Single-stranded right-handed beta-helix, Pectin lyase-like"/>
    <property type="match status" value="1"/>
</dbReference>
<evidence type="ECO:0000256" key="1">
    <source>
        <dbReference type="ARBA" id="ARBA00004219"/>
    </source>
</evidence>